<dbReference type="Proteomes" id="UP001526446">
    <property type="component" value="Unassembled WGS sequence"/>
</dbReference>
<name>A0ABT3Q8D5_9PROT</name>
<evidence type="ECO:0000313" key="1">
    <source>
        <dbReference type="EMBL" id="MCX2561527.1"/>
    </source>
</evidence>
<evidence type="ECO:0000313" key="2">
    <source>
        <dbReference type="Proteomes" id="UP001526446"/>
    </source>
</evidence>
<dbReference type="EMBL" id="JAPIUX010000009">
    <property type="protein sequence ID" value="MCX2561527.1"/>
    <property type="molecule type" value="Genomic_DNA"/>
</dbReference>
<accession>A0ABT3Q8D5</accession>
<organism evidence="1 2">
    <name type="scientific">Acetobacter farinalis</name>
    <dbReference type="NCBI Taxonomy" id="1260984"/>
    <lineage>
        <taxon>Bacteria</taxon>
        <taxon>Pseudomonadati</taxon>
        <taxon>Pseudomonadota</taxon>
        <taxon>Alphaproteobacteria</taxon>
        <taxon>Acetobacterales</taxon>
        <taxon>Acetobacteraceae</taxon>
        <taxon>Acetobacter</taxon>
    </lineage>
</organism>
<reference evidence="1 2" key="1">
    <citation type="submission" date="2022-11" db="EMBL/GenBank/DDBJ databases">
        <title>Genome sequencing of Acetobacter type strain.</title>
        <authorList>
            <person name="Heo J."/>
            <person name="Lee D."/>
            <person name="Han B.-H."/>
            <person name="Hong S.-B."/>
            <person name="Kwon S.-W."/>
        </authorList>
    </citation>
    <scope>NUCLEOTIDE SEQUENCE [LARGE SCALE GENOMIC DNA]</scope>
    <source>
        <strain evidence="1 2">KACC 21251</strain>
    </source>
</reference>
<gene>
    <name evidence="1" type="ORF">OQ252_08985</name>
</gene>
<dbReference type="RefSeq" id="WP_166122736.1">
    <property type="nucleotide sequence ID" value="NZ_JAPIUX010000009.1"/>
</dbReference>
<proteinExistence type="predicted"/>
<protein>
    <submittedName>
        <fullName evidence="1">Uncharacterized protein</fullName>
    </submittedName>
</protein>
<dbReference type="PROSITE" id="PS51257">
    <property type="entry name" value="PROKAR_LIPOPROTEIN"/>
    <property type="match status" value="1"/>
</dbReference>
<comment type="caution">
    <text evidence="1">The sequence shown here is derived from an EMBL/GenBank/DDBJ whole genome shotgun (WGS) entry which is preliminary data.</text>
</comment>
<sequence>MKVISAFNLYYFYEGYGLVSAGWKTGMAQLFGGACRQTEVCLASETGRDYTPDECPYKGGIALPEGAVFRKPAKPG</sequence>
<keyword evidence="2" id="KW-1185">Reference proteome</keyword>